<sequence length="312" mass="35883">MITDSVHGTLPQVCEVLKTGELEQAHRDIRELLQHELENEDVIYTLTGINFWTDKLKKAQNASTAFEKGEFLVSQWKPFSLFMSKQGREREPVLYALKQCAFRIALGFYQSLYREDVNSQDPELYRKIGLCYKALGDYEQALKLLEQAHDGTKDSPAILAELADCYALCGESRLSKVLFREAFFQGASQVELCFLESEVIKRLEAQVHALGYSGAELAEWIPVYGVLYGIFNIKRELRALEFGKLKQSIFALENEIRDAAAGNRSVLIPRLINQYFWLIDHYVNVEDEKSRINEVLLKIKLLDTDVYNKYTM</sequence>
<name>A0AAE3EHX8_9SPIR</name>
<dbReference type="Proteomes" id="UP001198163">
    <property type="component" value="Unassembled WGS sequence"/>
</dbReference>
<dbReference type="InterPro" id="IPR019734">
    <property type="entry name" value="TPR_rpt"/>
</dbReference>
<keyword evidence="3" id="KW-1185">Reference proteome</keyword>
<gene>
    <name evidence="2" type="ORF">K7J14_08580</name>
</gene>
<protein>
    <submittedName>
        <fullName evidence="2">Tetratricopeptide repeat protein</fullName>
    </submittedName>
</protein>
<feature type="repeat" description="TPR" evidence="1">
    <location>
        <begin position="122"/>
        <end position="155"/>
    </location>
</feature>
<dbReference type="InterPro" id="IPR011990">
    <property type="entry name" value="TPR-like_helical_dom_sf"/>
</dbReference>
<dbReference type="AlphaFoldDB" id="A0AAE3EHX8"/>
<accession>A0AAE3EHX8</accession>
<proteinExistence type="predicted"/>
<keyword evidence="1" id="KW-0802">TPR repeat</keyword>
<organism evidence="2 3">
    <name type="scientific">Teretinema zuelzerae</name>
    <dbReference type="NCBI Taxonomy" id="156"/>
    <lineage>
        <taxon>Bacteria</taxon>
        <taxon>Pseudomonadati</taxon>
        <taxon>Spirochaetota</taxon>
        <taxon>Spirochaetia</taxon>
        <taxon>Spirochaetales</taxon>
        <taxon>Treponemataceae</taxon>
        <taxon>Teretinema</taxon>
    </lineage>
</organism>
<dbReference type="Pfam" id="PF14559">
    <property type="entry name" value="TPR_19"/>
    <property type="match status" value="1"/>
</dbReference>
<evidence type="ECO:0000313" key="2">
    <source>
        <dbReference type="EMBL" id="MCD1654757.1"/>
    </source>
</evidence>
<dbReference type="EMBL" id="JAINWA010000003">
    <property type="protein sequence ID" value="MCD1654757.1"/>
    <property type="molecule type" value="Genomic_DNA"/>
</dbReference>
<dbReference type="Gene3D" id="1.25.40.10">
    <property type="entry name" value="Tetratricopeptide repeat domain"/>
    <property type="match status" value="1"/>
</dbReference>
<dbReference type="SUPFAM" id="SSF48452">
    <property type="entry name" value="TPR-like"/>
    <property type="match status" value="1"/>
</dbReference>
<dbReference type="PROSITE" id="PS50005">
    <property type="entry name" value="TPR"/>
    <property type="match status" value="1"/>
</dbReference>
<evidence type="ECO:0000256" key="1">
    <source>
        <dbReference type="PROSITE-ProRule" id="PRU00339"/>
    </source>
</evidence>
<comment type="caution">
    <text evidence="2">The sequence shown here is derived from an EMBL/GenBank/DDBJ whole genome shotgun (WGS) entry which is preliminary data.</text>
</comment>
<dbReference type="RefSeq" id="WP_230755277.1">
    <property type="nucleotide sequence ID" value="NZ_JAINWA010000003.1"/>
</dbReference>
<reference evidence="2" key="1">
    <citation type="submission" date="2021-08" db="EMBL/GenBank/DDBJ databases">
        <title>Comparative analyses of Brucepasteria parasyntrophica and Teretinema zuelzerae.</title>
        <authorList>
            <person name="Song Y."/>
            <person name="Brune A."/>
        </authorList>
    </citation>
    <scope>NUCLEOTIDE SEQUENCE</scope>
    <source>
        <strain evidence="2">DSM 1903</strain>
    </source>
</reference>
<evidence type="ECO:0000313" key="3">
    <source>
        <dbReference type="Proteomes" id="UP001198163"/>
    </source>
</evidence>